<organism evidence="1 2">
    <name type="scientific">Rhododendron molle</name>
    <name type="common">Chinese azalea</name>
    <name type="synonym">Azalea mollis</name>
    <dbReference type="NCBI Taxonomy" id="49168"/>
    <lineage>
        <taxon>Eukaryota</taxon>
        <taxon>Viridiplantae</taxon>
        <taxon>Streptophyta</taxon>
        <taxon>Embryophyta</taxon>
        <taxon>Tracheophyta</taxon>
        <taxon>Spermatophyta</taxon>
        <taxon>Magnoliopsida</taxon>
        <taxon>eudicotyledons</taxon>
        <taxon>Gunneridae</taxon>
        <taxon>Pentapetalae</taxon>
        <taxon>asterids</taxon>
        <taxon>Ericales</taxon>
        <taxon>Ericaceae</taxon>
        <taxon>Ericoideae</taxon>
        <taxon>Rhodoreae</taxon>
        <taxon>Rhododendron</taxon>
    </lineage>
</organism>
<evidence type="ECO:0000313" key="1">
    <source>
        <dbReference type="EMBL" id="KAI8542782.1"/>
    </source>
</evidence>
<evidence type="ECO:0000313" key="2">
    <source>
        <dbReference type="Proteomes" id="UP001062846"/>
    </source>
</evidence>
<protein>
    <submittedName>
        <fullName evidence="1">Uncharacterized protein</fullName>
    </submittedName>
</protein>
<gene>
    <name evidence="1" type="ORF">RHMOL_Rhmol08G0166700</name>
</gene>
<sequence length="220" mass="22271">MADHGGNGGGGDVIDCPEDAGGPMEIETETQQPAGAVVGTGGLFASSGDGDGDHQQEVGGGMVQRTPEGVPRVTEEPRALGPSVEPVGSSTVVGGSPMVGGSSGGASGSGAEDGDIGLNGSPSRDSARGKGAVVEEEETTEAPFVYREEDVLFRPAATSSSHRPITKDDVAEYLSNEALAKLLKESPAIGIAVLDAKEERARAIAVSEASERAEGERKER</sequence>
<dbReference type="Proteomes" id="UP001062846">
    <property type="component" value="Chromosome 8"/>
</dbReference>
<keyword evidence="2" id="KW-1185">Reference proteome</keyword>
<name>A0ACC0MP39_RHOML</name>
<reference evidence="1" key="1">
    <citation type="submission" date="2022-02" db="EMBL/GenBank/DDBJ databases">
        <title>Plant Genome Project.</title>
        <authorList>
            <person name="Zhang R.-G."/>
        </authorList>
    </citation>
    <scope>NUCLEOTIDE SEQUENCE</scope>
    <source>
        <strain evidence="1">AT1</strain>
    </source>
</reference>
<dbReference type="EMBL" id="CM046395">
    <property type="protein sequence ID" value="KAI8542782.1"/>
    <property type="molecule type" value="Genomic_DNA"/>
</dbReference>
<proteinExistence type="predicted"/>
<comment type="caution">
    <text evidence="1">The sequence shown here is derived from an EMBL/GenBank/DDBJ whole genome shotgun (WGS) entry which is preliminary data.</text>
</comment>
<accession>A0ACC0MP39</accession>